<dbReference type="PANTHER" id="PTHR11161">
    <property type="entry name" value="O-ACYLTRANSFERASE"/>
    <property type="match status" value="1"/>
</dbReference>
<protein>
    <submittedName>
        <fullName evidence="1">Uncharacterized protein</fullName>
    </submittedName>
</protein>
<dbReference type="EMBL" id="AGBW02008687">
    <property type="protein sequence ID" value="OWR52781.1"/>
    <property type="molecule type" value="Genomic_DNA"/>
</dbReference>
<name>A0A212FGA7_DANPL</name>
<dbReference type="InterPro" id="IPR002656">
    <property type="entry name" value="Acyl_transf_3_dom"/>
</dbReference>
<dbReference type="PANTHER" id="PTHR11161:SF22">
    <property type="entry name" value="ACYLTRANSFERASE 3 DOMAIN-CONTAINING PROTEIN-RELATED"/>
    <property type="match status" value="1"/>
</dbReference>
<dbReference type="Pfam" id="PF01757">
    <property type="entry name" value="Acyl_transf_3"/>
    <property type="match status" value="1"/>
</dbReference>
<evidence type="ECO:0000313" key="1">
    <source>
        <dbReference type="EMBL" id="OWR52781.1"/>
    </source>
</evidence>
<proteinExistence type="predicted"/>
<accession>A0A212FGA7</accession>
<keyword evidence="2" id="KW-1185">Reference proteome</keyword>
<gene>
    <name evidence="1" type="ORF">KGM_206018</name>
</gene>
<organism evidence="1 2">
    <name type="scientific">Danaus plexippus plexippus</name>
    <dbReference type="NCBI Taxonomy" id="278856"/>
    <lineage>
        <taxon>Eukaryota</taxon>
        <taxon>Metazoa</taxon>
        <taxon>Ecdysozoa</taxon>
        <taxon>Arthropoda</taxon>
        <taxon>Hexapoda</taxon>
        <taxon>Insecta</taxon>
        <taxon>Pterygota</taxon>
        <taxon>Neoptera</taxon>
        <taxon>Endopterygota</taxon>
        <taxon>Lepidoptera</taxon>
        <taxon>Glossata</taxon>
        <taxon>Ditrysia</taxon>
        <taxon>Papilionoidea</taxon>
        <taxon>Nymphalidae</taxon>
        <taxon>Danainae</taxon>
        <taxon>Danaini</taxon>
        <taxon>Danaina</taxon>
        <taxon>Danaus</taxon>
        <taxon>Danaus</taxon>
    </lineage>
</organism>
<comment type="caution">
    <text evidence="1">The sequence shown here is derived from an EMBL/GenBank/DDBJ whole genome shotgun (WGS) entry which is preliminary data.</text>
</comment>
<dbReference type="KEGG" id="dpl:KGM_206018"/>
<dbReference type="InterPro" id="IPR052728">
    <property type="entry name" value="O2_lipid_transport_reg"/>
</dbReference>
<dbReference type="AlphaFoldDB" id="A0A212FGA7"/>
<dbReference type="OrthoDB" id="10265389at2759"/>
<reference evidence="1 2" key="1">
    <citation type="journal article" date="2011" name="Cell">
        <title>The monarch butterfly genome yields insights into long-distance migration.</title>
        <authorList>
            <person name="Zhan S."/>
            <person name="Merlin C."/>
            <person name="Boore J.L."/>
            <person name="Reppert S.M."/>
        </authorList>
    </citation>
    <scope>NUCLEOTIDE SEQUENCE [LARGE SCALE GENOMIC DNA]</scope>
    <source>
        <strain evidence="1">F-2</strain>
    </source>
</reference>
<sequence>MECLKKLVYLAMLLAVCDGSSEEINETSVGSFPPLYALEDWKLCQNPGDVYCIVDALLVSTNSSPLLQEIQEYSSRTLKHFNRTVVHRGVCVTKCGGQDPDTWNVAAEGCINTSLEEYGLEADVQDVGWCRNNQPTPMSTSARVFVIVCATLLAMTLIATGLHALEYRFGKFFGNKYILAFSLKRNWKMLIYDDKQRNRNERTEDLSCIDGIRFIGTLSVVLTHVTIIHVFAFIDNPDFIENLYEHVSTKSAFNTPLWIQAFISISGFLSAYYLLIYTEKHSFTWKKCVVSVLHRYIRLTPVSLFTLWFTISWLPRLGSGPQWSWLVEQEAQYCTERGWYHALYIHNYLTLGKLCMGHTWYLAVDMQLHVLGSFLLLILMRWRKAVIPVLATIVIASMAVTGLLVYFLNLTPIISAQSPETVRNMFKGSAIMPTIYLPVWVHFAGYALGIATAYIHYNDQNNGYKLRDSKWFSAIFHTSLLLAAAVSVAGVPFLSDSPPPSWVTALYASVDKILVALFFNVFLLGCLSRCRSVFRDLLSWRGWYSPGRLSYSVFIIHFVIMRFTIANNPQIIHITGYSSLSLLIVGTVLSYLISVPVFLVIEMPFIQLWKAVMGLDGPKKDAQAQETQNKIDLVMNGSRRSGQNVV</sequence>
<dbReference type="eggNOG" id="KOG3700">
    <property type="taxonomic scope" value="Eukaryota"/>
</dbReference>
<dbReference type="GO" id="GO:0016747">
    <property type="term" value="F:acyltransferase activity, transferring groups other than amino-acyl groups"/>
    <property type="evidence" value="ECO:0007669"/>
    <property type="project" value="InterPro"/>
</dbReference>
<dbReference type="Proteomes" id="UP000007151">
    <property type="component" value="Unassembled WGS sequence"/>
</dbReference>
<evidence type="ECO:0000313" key="2">
    <source>
        <dbReference type="Proteomes" id="UP000007151"/>
    </source>
</evidence>